<dbReference type="PROSITE" id="PS00653">
    <property type="entry name" value="GLYCOSYL_HYDROL_F1_2"/>
    <property type="match status" value="1"/>
</dbReference>
<dbReference type="KEGG" id="cyj:Cyan7822_5582"/>
<evidence type="ECO:0000256" key="3">
    <source>
        <dbReference type="ARBA" id="ARBA00023295"/>
    </source>
</evidence>
<dbReference type="GO" id="GO:0016052">
    <property type="term" value="P:carbohydrate catabolic process"/>
    <property type="evidence" value="ECO:0007669"/>
    <property type="project" value="TreeGrafter"/>
</dbReference>
<keyword evidence="3" id="KW-0326">Glycosidase</keyword>
<dbReference type="AlphaFoldDB" id="E0UB97"/>
<dbReference type="GO" id="GO:0008422">
    <property type="term" value="F:beta-glucosidase activity"/>
    <property type="evidence" value="ECO:0007669"/>
    <property type="project" value="TreeGrafter"/>
</dbReference>
<dbReference type="CAZy" id="GH1">
    <property type="family name" value="Glycoside Hydrolase Family 1"/>
</dbReference>
<dbReference type="InterPro" id="IPR001360">
    <property type="entry name" value="Glyco_hydro_1"/>
</dbReference>
<evidence type="ECO:0000313" key="6">
    <source>
        <dbReference type="Proteomes" id="UP000008206"/>
    </source>
</evidence>
<dbReference type="OrthoDB" id="9765195at2"/>
<dbReference type="PANTHER" id="PTHR10353:SF36">
    <property type="entry name" value="LP05116P"/>
    <property type="match status" value="1"/>
</dbReference>
<dbReference type="RefSeq" id="WP_013325490.1">
    <property type="nucleotide sequence ID" value="NC_014501.1"/>
</dbReference>
<organism evidence="5 6">
    <name type="scientific">Gloeothece verrucosa (strain PCC 7822)</name>
    <name type="common">Cyanothece sp. (strain PCC 7822)</name>
    <dbReference type="NCBI Taxonomy" id="497965"/>
    <lineage>
        <taxon>Bacteria</taxon>
        <taxon>Bacillati</taxon>
        <taxon>Cyanobacteriota</taxon>
        <taxon>Cyanophyceae</taxon>
        <taxon>Oscillatoriophycideae</taxon>
        <taxon>Chroococcales</taxon>
        <taxon>Aphanothecaceae</taxon>
        <taxon>Gloeothece</taxon>
        <taxon>Gloeothece verrucosa</taxon>
    </lineage>
</organism>
<dbReference type="Proteomes" id="UP000008206">
    <property type="component" value="Chromosome"/>
</dbReference>
<dbReference type="SUPFAM" id="SSF51445">
    <property type="entry name" value="(Trans)glycosidases"/>
    <property type="match status" value="1"/>
</dbReference>
<dbReference type="EMBL" id="CP002198">
    <property type="protein sequence ID" value="ADN17453.1"/>
    <property type="molecule type" value="Genomic_DNA"/>
</dbReference>
<dbReference type="STRING" id="497965.Cyan7822_5582"/>
<dbReference type="PANTHER" id="PTHR10353">
    <property type="entry name" value="GLYCOSYL HYDROLASE"/>
    <property type="match status" value="1"/>
</dbReference>
<gene>
    <name evidence="5" type="ordered locus">Cyan7822_5582</name>
</gene>
<dbReference type="PRINTS" id="PR00131">
    <property type="entry name" value="GLHYDRLASE1"/>
</dbReference>
<protein>
    <submittedName>
        <fullName evidence="5">Glycoside hydrolase family 1</fullName>
    </submittedName>
</protein>
<dbReference type="HOGENOM" id="CLU_001859_1_3_3"/>
<keyword evidence="6" id="KW-1185">Reference proteome</keyword>
<dbReference type="eggNOG" id="COG2723">
    <property type="taxonomic scope" value="Bacteria"/>
</dbReference>
<dbReference type="Gene3D" id="3.20.20.80">
    <property type="entry name" value="Glycosidases"/>
    <property type="match status" value="1"/>
</dbReference>
<accession>E0UB97</accession>
<dbReference type="InterPro" id="IPR033132">
    <property type="entry name" value="GH_1_N_CS"/>
</dbReference>
<comment type="similarity">
    <text evidence="1 4">Belongs to the glycosyl hydrolase 1 family.</text>
</comment>
<dbReference type="Pfam" id="PF00232">
    <property type="entry name" value="Glyco_hydro_1"/>
    <property type="match status" value="2"/>
</dbReference>
<dbReference type="GO" id="GO:0005829">
    <property type="term" value="C:cytosol"/>
    <property type="evidence" value="ECO:0007669"/>
    <property type="project" value="TreeGrafter"/>
</dbReference>
<evidence type="ECO:0000256" key="2">
    <source>
        <dbReference type="ARBA" id="ARBA00022801"/>
    </source>
</evidence>
<evidence type="ECO:0000313" key="5">
    <source>
        <dbReference type="EMBL" id="ADN17453.1"/>
    </source>
</evidence>
<proteinExistence type="inferred from homology"/>
<evidence type="ECO:0000256" key="4">
    <source>
        <dbReference type="RuleBase" id="RU003690"/>
    </source>
</evidence>
<evidence type="ECO:0000256" key="1">
    <source>
        <dbReference type="ARBA" id="ARBA00010838"/>
    </source>
</evidence>
<name>E0UB97_GLOV7</name>
<keyword evidence="2 5" id="KW-0378">Hydrolase</keyword>
<sequence>MLTSIETQPFLWGVATSAYQSEGGYNGIDQPKNNWYESEHKGRVMVTGQAADFWTRYEEDFKTCQQMGLNSFRIGIEWARIQPSTVAKRSQAPDFDQQAINTYAKIIATCRHYGLEPIVTLHHFTHPAWLGLDAWLSQRTIDHFINFVQVSITEINRLLIDHYQVSPIHLFITINEPNILVTNSFLRADFPAKTRGIKAVLKAYNNILLAHVRAYNSIHNIYQSQGWPTPQVSLNTYCSDLYWLEKVIWDLLSVKKNQIKLAELKDYFDSQAQDLEISLSKAKLPFRRDLPYYLGRLVRRAAKSLGYYLFDPKYFKTLLVELEKSPYPDVFDYLAIDYYDPFIAHTFRLPFFSDFEFQTKDFRGWLMSGITSKWWDWRSLPEGLHFFCKYYSEQYKNKPILIAENGMALRRKFDNSIATKRPDQMSRSEFIKIHLEQVKRLFDEGVSLMGYIHWSLTDNYEWGSYTPRFGLFSLDFMEGTKRLEVDHLGDRPSQTYAELIQKAKQALKNQDRI</sequence>
<dbReference type="InterPro" id="IPR017853">
    <property type="entry name" value="GH"/>
</dbReference>
<reference evidence="6" key="1">
    <citation type="journal article" date="2011" name="MBio">
        <title>Novel metabolic attributes of the genus Cyanothece, comprising a group of unicellular nitrogen-fixing Cyanobacteria.</title>
        <authorList>
            <person name="Bandyopadhyay A."/>
            <person name="Elvitigala T."/>
            <person name="Welsh E."/>
            <person name="Stockel J."/>
            <person name="Liberton M."/>
            <person name="Min H."/>
            <person name="Sherman L.A."/>
            <person name="Pakrasi H.B."/>
        </authorList>
    </citation>
    <scope>NUCLEOTIDE SEQUENCE [LARGE SCALE GENOMIC DNA]</scope>
    <source>
        <strain evidence="6">PCC 7822</strain>
    </source>
</reference>